<dbReference type="Gene3D" id="1.10.260.40">
    <property type="entry name" value="lambda repressor-like DNA-binding domains"/>
    <property type="match status" value="1"/>
</dbReference>
<dbReference type="Proteomes" id="UP001148125">
    <property type="component" value="Unassembled WGS sequence"/>
</dbReference>
<dbReference type="Pfam" id="PF01381">
    <property type="entry name" value="HTH_3"/>
    <property type="match status" value="1"/>
</dbReference>
<gene>
    <name evidence="4" type="ORF">N7Z68_14500</name>
</gene>
<dbReference type="InterPro" id="IPR050807">
    <property type="entry name" value="TransReg_Diox_bact_type"/>
</dbReference>
<dbReference type="EMBL" id="JAOTPO010000010">
    <property type="protein sequence ID" value="MDE5414586.1"/>
    <property type="molecule type" value="Genomic_DNA"/>
</dbReference>
<dbReference type="InterPro" id="IPR010981">
    <property type="entry name" value="SinR/SinI_dimer_dom"/>
</dbReference>
<accession>A0ABT5VHC0</accession>
<proteinExistence type="predicted"/>
<dbReference type="SUPFAM" id="SSF47413">
    <property type="entry name" value="lambda repressor-like DNA-binding domains"/>
    <property type="match status" value="1"/>
</dbReference>
<evidence type="ECO:0000313" key="5">
    <source>
        <dbReference type="Proteomes" id="UP001148125"/>
    </source>
</evidence>
<comment type="caution">
    <text evidence="4">The sequence shown here is derived from an EMBL/GenBank/DDBJ whole genome shotgun (WGS) entry which is preliminary data.</text>
</comment>
<dbReference type="PROSITE" id="PS51500">
    <property type="entry name" value="SIN"/>
    <property type="match status" value="1"/>
</dbReference>
<keyword evidence="1" id="KW-0238">DNA-binding</keyword>
<dbReference type="SMART" id="SM00530">
    <property type="entry name" value="HTH_XRE"/>
    <property type="match status" value="1"/>
</dbReference>
<reference evidence="4" key="1">
    <citation type="submission" date="2024-05" db="EMBL/GenBank/DDBJ databases">
        <title>Alkalihalobacillus sp. strain MEB203 novel alkaliphilic bacterium from Lonar Lake, India.</title>
        <authorList>
            <person name="Joshi A."/>
            <person name="Thite S."/>
            <person name="Mengade P."/>
        </authorList>
    </citation>
    <scope>NUCLEOTIDE SEQUENCE</scope>
    <source>
        <strain evidence="4">MEB 203</strain>
    </source>
</reference>
<feature type="domain" description="HTH cro/C1-type" evidence="2">
    <location>
        <begin position="6"/>
        <end position="61"/>
    </location>
</feature>
<dbReference type="RefSeq" id="WP_275119203.1">
    <property type="nucleotide sequence ID" value="NZ_JAOTPO010000010.1"/>
</dbReference>
<dbReference type="InterPro" id="IPR036281">
    <property type="entry name" value="SinR/SinI_dimer_dom_sf"/>
</dbReference>
<feature type="domain" description="Sin" evidence="3">
    <location>
        <begin position="61"/>
        <end position="99"/>
    </location>
</feature>
<evidence type="ECO:0000313" key="4">
    <source>
        <dbReference type="EMBL" id="MDE5414586.1"/>
    </source>
</evidence>
<evidence type="ECO:0000256" key="1">
    <source>
        <dbReference type="ARBA" id="ARBA00023125"/>
    </source>
</evidence>
<evidence type="ECO:0000259" key="2">
    <source>
        <dbReference type="PROSITE" id="PS50943"/>
    </source>
</evidence>
<dbReference type="PANTHER" id="PTHR46797">
    <property type="entry name" value="HTH-TYPE TRANSCRIPTIONAL REGULATOR"/>
    <property type="match status" value="1"/>
</dbReference>
<keyword evidence="5" id="KW-1185">Reference proteome</keyword>
<evidence type="ECO:0000259" key="3">
    <source>
        <dbReference type="PROSITE" id="PS51500"/>
    </source>
</evidence>
<dbReference type="InterPro" id="IPR001387">
    <property type="entry name" value="Cro/C1-type_HTH"/>
</dbReference>
<dbReference type="SUPFAM" id="SSF47406">
    <property type="entry name" value="SinR repressor dimerisation domain-like"/>
    <property type="match status" value="1"/>
</dbReference>
<protein>
    <submittedName>
        <fullName evidence="4">Helix-turn-helix domain-containing protein</fullName>
    </submittedName>
</protein>
<dbReference type="PANTHER" id="PTHR46797:SF13">
    <property type="entry name" value="HTH-TYPE TRANSCRIPTIONAL REGULATOR SINR"/>
    <property type="match status" value="1"/>
</dbReference>
<organism evidence="4 5">
    <name type="scientific">Alkalihalobacterium chitinilyticum</name>
    <dbReference type="NCBI Taxonomy" id="2980103"/>
    <lineage>
        <taxon>Bacteria</taxon>
        <taxon>Bacillati</taxon>
        <taxon>Bacillota</taxon>
        <taxon>Bacilli</taxon>
        <taxon>Bacillales</taxon>
        <taxon>Bacillaceae</taxon>
        <taxon>Alkalihalobacterium</taxon>
    </lineage>
</organism>
<dbReference type="PROSITE" id="PS50943">
    <property type="entry name" value="HTH_CROC1"/>
    <property type="match status" value="1"/>
</dbReference>
<sequence>MIGETVKKYRIRKGLTLSDLAERSGIEKSYLISIEEKIYLNPSLQYFEKISPILGIPVDDLLMECSQETFDPIWNDVVNEALQSGLTTEEYINFLESTKKQSSNTENNKLPILYQLKTFCGKSTHAEDESHII</sequence>
<name>A0ABT5VHC0_9BACI</name>
<dbReference type="InterPro" id="IPR010982">
    <property type="entry name" value="Lambda_DNA-bd_dom_sf"/>
</dbReference>
<dbReference type="CDD" id="cd00093">
    <property type="entry name" value="HTH_XRE"/>
    <property type="match status" value="1"/>
</dbReference>